<dbReference type="EMBL" id="CAJNNV010000711">
    <property type="protein sequence ID" value="CAE8583393.1"/>
    <property type="molecule type" value="Genomic_DNA"/>
</dbReference>
<sequence>DAFLEREPSELDALRAVSSSRTQVKLLVSIDASLAAEDCLTAASTALTEAVGSAASEALQKESRGPASACSHRLGQPAAGNCQDPARRAECPICASEWSQAMRNFAEGTPLPGKEGIPQPGARRGNASTSKKRMHSLRCNWAWFQQNLMAALCDLRFDPKGNAKPSPPTPSSVLPPPMADVWQYWKKTGVKDRAAAATERISRGDQFSRGVSRDEA</sequence>
<organism evidence="2 3">
    <name type="scientific">Polarella glacialis</name>
    <name type="common">Dinoflagellate</name>
    <dbReference type="NCBI Taxonomy" id="89957"/>
    <lineage>
        <taxon>Eukaryota</taxon>
        <taxon>Sar</taxon>
        <taxon>Alveolata</taxon>
        <taxon>Dinophyceae</taxon>
        <taxon>Suessiales</taxon>
        <taxon>Suessiaceae</taxon>
        <taxon>Polarella</taxon>
    </lineage>
</organism>
<protein>
    <submittedName>
        <fullName evidence="2">Uncharacterized protein</fullName>
    </submittedName>
</protein>
<evidence type="ECO:0000313" key="3">
    <source>
        <dbReference type="Proteomes" id="UP000654075"/>
    </source>
</evidence>
<evidence type="ECO:0000313" key="2">
    <source>
        <dbReference type="EMBL" id="CAE8583393.1"/>
    </source>
</evidence>
<feature type="region of interest" description="Disordered" evidence="1">
    <location>
        <begin position="106"/>
        <end position="130"/>
    </location>
</feature>
<comment type="caution">
    <text evidence="2">The sequence shown here is derived from an EMBL/GenBank/DDBJ whole genome shotgun (WGS) entry which is preliminary data.</text>
</comment>
<feature type="region of interest" description="Disordered" evidence="1">
    <location>
        <begin position="196"/>
        <end position="216"/>
    </location>
</feature>
<feature type="non-terminal residue" evidence="2">
    <location>
        <position position="216"/>
    </location>
</feature>
<reference evidence="2" key="1">
    <citation type="submission" date="2021-02" db="EMBL/GenBank/DDBJ databases">
        <authorList>
            <person name="Dougan E. K."/>
            <person name="Rhodes N."/>
            <person name="Thang M."/>
            <person name="Chan C."/>
        </authorList>
    </citation>
    <scope>NUCLEOTIDE SEQUENCE</scope>
</reference>
<name>A0A813D649_POLGL</name>
<dbReference type="Proteomes" id="UP000654075">
    <property type="component" value="Unassembled WGS sequence"/>
</dbReference>
<keyword evidence="3" id="KW-1185">Reference proteome</keyword>
<gene>
    <name evidence="2" type="ORF">PGLA1383_LOCUS2361</name>
</gene>
<proteinExistence type="predicted"/>
<accession>A0A813D649</accession>
<dbReference type="OrthoDB" id="10313077at2759"/>
<dbReference type="AlphaFoldDB" id="A0A813D649"/>
<evidence type="ECO:0000256" key="1">
    <source>
        <dbReference type="SAM" id="MobiDB-lite"/>
    </source>
</evidence>